<dbReference type="Pfam" id="PF07690">
    <property type="entry name" value="MFS_1"/>
    <property type="match status" value="1"/>
</dbReference>
<evidence type="ECO:0000256" key="2">
    <source>
        <dbReference type="ARBA" id="ARBA00022989"/>
    </source>
</evidence>
<dbReference type="InterPro" id="IPR011701">
    <property type="entry name" value="MFS"/>
</dbReference>
<feature type="transmembrane region" description="Helical" evidence="4">
    <location>
        <begin position="368"/>
        <end position="393"/>
    </location>
</feature>
<dbReference type="EMBL" id="FNEE01000003">
    <property type="protein sequence ID" value="SDI94765.1"/>
    <property type="molecule type" value="Genomic_DNA"/>
</dbReference>
<dbReference type="AlphaFoldDB" id="A0A1G8PRD1"/>
<keyword evidence="3 4" id="KW-0472">Membrane</keyword>
<evidence type="ECO:0000313" key="7">
    <source>
        <dbReference type="Proteomes" id="UP000198894"/>
    </source>
</evidence>
<feature type="transmembrane region" description="Helical" evidence="4">
    <location>
        <begin position="80"/>
        <end position="99"/>
    </location>
</feature>
<keyword evidence="2 4" id="KW-1133">Transmembrane helix</keyword>
<evidence type="ECO:0000313" key="6">
    <source>
        <dbReference type="EMBL" id="SDI94765.1"/>
    </source>
</evidence>
<dbReference type="InterPro" id="IPR036259">
    <property type="entry name" value="MFS_trans_sf"/>
</dbReference>
<feature type="transmembrane region" description="Helical" evidence="4">
    <location>
        <begin position="139"/>
        <end position="160"/>
    </location>
</feature>
<gene>
    <name evidence="6" type="ORF">SAMN05428953_103360</name>
</gene>
<evidence type="ECO:0000259" key="5">
    <source>
        <dbReference type="PROSITE" id="PS50850"/>
    </source>
</evidence>
<evidence type="ECO:0000256" key="4">
    <source>
        <dbReference type="SAM" id="Phobius"/>
    </source>
</evidence>
<feature type="transmembrane region" description="Helical" evidence="4">
    <location>
        <begin position="105"/>
        <end position="127"/>
    </location>
</feature>
<feature type="domain" description="Major facilitator superfamily (MFS) profile" evidence="5">
    <location>
        <begin position="1"/>
        <end position="398"/>
    </location>
</feature>
<protein>
    <submittedName>
        <fullName evidence="6">Predicted arabinose efflux permease, MFS family</fullName>
    </submittedName>
</protein>
<dbReference type="SUPFAM" id="SSF103473">
    <property type="entry name" value="MFS general substrate transporter"/>
    <property type="match status" value="1"/>
</dbReference>
<dbReference type="GO" id="GO:0022857">
    <property type="term" value="F:transmembrane transporter activity"/>
    <property type="evidence" value="ECO:0007669"/>
    <property type="project" value="InterPro"/>
</dbReference>
<feature type="transmembrane region" description="Helical" evidence="4">
    <location>
        <begin position="311"/>
        <end position="331"/>
    </location>
</feature>
<organism evidence="6 7">
    <name type="scientific">Mesorhizobium muleiense</name>
    <dbReference type="NCBI Taxonomy" id="1004279"/>
    <lineage>
        <taxon>Bacteria</taxon>
        <taxon>Pseudomonadati</taxon>
        <taxon>Pseudomonadota</taxon>
        <taxon>Alphaproteobacteria</taxon>
        <taxon>Hyphomicrobiales</taxon>
        <taxon>Phyllobacteriaceae</taxon>
        <taxon>Mesorhizobium</taxon>
    </lineage>
</organism>
<feature type="transmembrane region" description="Helical" evidence="4">
    <location>
        <begin position="166"/>
        <end position="189"/>
    </location>
</feature>
<evidence type="ECO:0000256" key="3">
    <source>
        <dbReference type="ARBA" id="ARBA00023136"/>
    </source>
</evidence>
<dbReference type="Proteomes" id="UP000198894">
    <property type="component" value="Unassembled WGS sequence"/>
</dbReference>
<accession>A0A1G8PRD1</accession>
<name>A0A1G8PRD1_9HYPH</name>
<dbReference type="PROSITE" id="PS50850">
    <property type="entry name" value="MFS"/>
    <property type="match status" value="1"/>
</dbReference>
<evidence type="ECO:0000256" key="1">
    <source>
        <dbReference type="ARBA" id="ARBA00022692"/>
    </source>
</evidence>
<proteinExistence type="predicted"/>
<dbReference type="Gene3D" id="1.20.1250.20">
    <property type="entry name" value="MFS general substrate transporter like domains"/>
    <property type="match status" value="1"/>
</dbReference>
<dbReference type="RefSeq" id="WP_091592337.1">
    <property type="nucleotide sequence ID" value="NZ_FNEE01000003.1"/>
</dbReference>
<reference evidence="7" key="1">
    <citation type="submission" date="2016-10" db="EMBL/GenBank/DDBJ databases">
        <authorList>
            <person name="Varghese N."/>
            <person name="Submissions S."/>
        </authorList>
    </citation>
    <scope>NUCLEOTIDE SEQUENCE [LARGE SCALE GENOMIC DNA]</scope>
    <source>
        <strain evidence="7">CGMCC 1.11022</strain>
    </source>
</reference>
<sequence length="404" mass="41088">MSLSPPTRSRGAIIAALGMTQIMAWGSSYYLPAVIAPAVVADTGWPLAWVVGGLSLGLFVGGLISPRVGSSIERHGGRNVLAFSAACIGTGQIGLAIAPSLAAYIVAWLVIGLGMGAGLYDAAFATLGRLYGHGARSAITTLTLFGGFASTVCWPLSAFLMGEIGWRGACLVYAAVQLLVALPLYLLILPRGVARPASQSDQKTVVASVPVTRSTPVMVILATTITLAAVISSTLSVHLLTVLQSTGMALAAAVGLGALVGPSQVGARAIEMVVARYHHPIWTKVVSVGCVAIGVSALWMGMPIIPLALTFYGAGIGLESIARGTLPLALFGASGYARLMGRLAMPSLIAQAAAPSVGALLVEQLGAHGMLAVLSALALVNAVLVGALALLLFRPRALGIESVP</sequence>
<keyword evidence="1 4" id="KW-0812">Transmembrane</keyword>
<feature type="transmembrane region" description="Helical" evidence="4">
    <location>
        <begin position="47"/>
        <end position="68"/>
    </location>
</feature>
<feature type="transmembrane region" description="Helical" evidence="4">
    <location>
        <begin position="237"/>
        <end position="260"/>
    </location>
</feature>
<feature type="transmembrane region" description="Helical" evidence="4">
    <location>
        <begin position="12"/>
        <end position="35"/>
    </location>
</feature>
<feature type="transmembrane region" description="Helical" evidence="4">
    <location>
        <begin position="343"/>
        <end position="362"/>
    </location>
</feature>
<feature type="transmembrane region" description="Helical" evidence="4">
    <location>
        <begin position="210"/>
        <end position="231"/>
    </location>
</feature>
<dbReference type="InterPro" id="IPR020846">
    <property type="entry name" value="MFS_dom"/>
</dbReference>
<keyword evidence="7" id="KW-1185">Reference proteome</keyword>
<feature type="transmembrane region" description="Helical" evidence="4">
    <location>
        <begin position="281"/>
        <end position="305"/>
    </location>
</feature>